<dbReference type="STRING" id="1298598.JCM21714_1891"/>
<dbReference type="PANTHER" id="PTHR11575">
    <property type="entry name" value="5'-NUCLEOTIDASE-RELATED"/>
    <property type="match status" value="1"/>
</dbReference>
<dbReference type="SUPFAM" id="SSF56300">
    <property type="entry name" value="Metallo-dependent phosphatases"/>
    <property type="match status" value="1"/>
</dbReference>
<dbReference type="GO" id="GO:0008768">
    <property type="term" value="F:UDP-sugar diphosphatase activity"/>
    <property type="evidence" value="ECO:0007669"/>
    <property type="project" value="TreeGrafter"/>
</dbReference>
<dbReference type="AlphaFoldDB" id="W4VHJ7"/>
<dbReference type="InterPro" id="IPR006179">
    <property type="entry name" value="5_nucleotidase/apyrase"/>
</dbReference>
<dbReference type="PRINTS" id="PR01607">
    <property type="entry name" value="APYRASEFAMLY"/>
</dbReference>
<proteinExistence type="predicted"/>
<feature type="domain" description="Calcineurin-like phosphoesterase" evidence="1">
    <location>
        <begin position="10"/>
        <end position="206"/>
    </location>
</feature>
<dbReference type="GO" id="GO:0030288">
    <property type="term" value="C:outer membrane-bounded periplasmic space"/>
    <property type="evidence" value="ECO:0007669"/>
    <property type="project" value="TreeGrafter"/>
</dbReference>
<protein>
    <submittedName>
        <fullName evidence="2">5'-nucleotidase family protein in cluster with NagD-like phosphatase</fullName>
    </submittedName>
</protein>
<evidence type="ECO:0000259" key="1">
    <source>
        <dbReference type="Pfam" id="PF00149"/>
    </source>
</evidence>
<evidence type="ECO:0000313" key="2">
    <source>
        <dbReference type="EMBL" id="GAE92870.1"/>
    </source>
</evidence>
<name>W4VHJ7_9BACI</name>
<comment type="caution">
    <text evidence="2">The sequence shown here is derived from an EMBL/GenBank/DDBJ whole genome shotgun (WGS) entry which is preliminary data.</text>
</comment>
<dbReference type="CDD" id="cd00845">
    <property type="entry name" value="MPP_UshA_N_like"/>
    <property type="match status" value="1"/>
</dbReference>
<dbReference type="RefSeq" id="WP_369403493.1">
    <property type="nucleotide sequence ID" value="NZ_BAVS01000007.1"/>
</dbReference>
<accession>W4VHJ7</accession>
<dbReference type="GO" id="GO:0008253">
    <property type="term" value="F:5'-nucleotidase activity"/>
    <property type="evidence" value="ECO:0007669"/>
    <property type="project" value="TreeGrafter"/>
</dbReference>
<dbReference type="eggNOG" id="COG0737">
    <property type="taxonomic scope" value="Bacteria"/>
</dbReference>
<dbReference type="PANTHER" id="PTHR11575:SF23">
    <property type="entry name" value="5-NUCLEOTIDASE FAMILY PROTEIN"/>
    <property type="match status" value="1"/>
</dbReference>
<gene>
    <name evidence="2" type="ORF">JCM21714_1891</name>
</gene>
<dbReference type="Gene3D" id="3.60.21.10">
    <property type="match status" value="1"/>
</dbReference>
<dbReference type="EMBL" id="BAVS01000007">
    <property type="protein sequence ID" value="GAE92870.1"/>
    <property type="molecule type" value="Genomic_DNA"/>
</dbReference>
<keyword evidence="3" id="KW-1185">Reference proteome</keyword>
<dbReference type="InterPro" id="IPR004843">
    <property type="entry name" value="Calcineurin-like_PHP"/>
</dbReference>
<organism evidence="2 3">
    <name type="scientific">Gracilibacillus boraciitolerans JCM 21714</name>
    <dbReference type="NCBI Taxonomy" id="1298598"/>
    <lineage>
        <taxon>Bacteria</taxon>
        <taxon>Bacillati</taxon>
        <taxon>Bacillota</taxon>
        <taxon>Bacilli</taxon>
        <taxon>Bacillales</taxon>
        <taxon>Bacillaceae</taxon>
        <taxon>Gracilibacillus</taxon>
    </lineage>
</organism>
<sequence length="289" mass="33894">MIEHLHFYYSNDLHSHFDYWPNIVHYFKQRKQHHLDSNEESWRIDNGDHVDRYHPIAEAFRGKANVDLLNAAEFDFATIGNNEGITLEHNDLYHLYDHANFQITCGNLSPINKEKPFWLKEGLSLVTKHNLRVKLIGLTAPFRAFYQPLGWDIDSPPYDYLSRHITELKKDADVVILLSHLGLNEDQIIAEKYPEIDIIIGGHTHHLFKNGEFINDTLLTAAGKHGKFVGEIHIDWDHSLNKVVNKQAYTVETAYLEEDQSTKKRLKQCINRQMIFSIKELHMWRIAWM</sequence>
<dbReference type="GO" id="GO:0009166">
    <property type="term" value="P:nucleotide catabolic process"/>
    <property type="evidence" value="ECO:0007669"/>
    <property type="project" value="InterPro"/>
</dbReference>
<evidence type="ECO:0000313" key="3">
    <source>
        <dbReference type="Proteomes" id="UP000019102"/>
    </source>
</evidence>
<reference evidence="2 3" key="1">
    <citation type="journal article" date="2014" name="Genome Announc.">
        <title>Draft Genome Sequence of the Boron-Tolerant and Moderately Halotolerant Bacterium Gracilibacillus boraciitolerans JCM 21714T.</title>
        <authorList>
            <person name="Ahmed I."/>
            <person name="Oshima K."/>
            <person name="Suda W."/>
            <person name="Kitamura K."/>
            <person name="Iida T."/>
            <person name="Ohmori Y."/>
            <person name="Fujiwara T."/>
            <person name="Hattori M."/>
            <person name="Ohkuma M."/>
        </authorList>
    </citation>
    <scope>NUCLEOTIDE SEQUENCE [LARGE SCALE GENOMIC DNA]</scope>
    <source>
        <strain evidence="2 3">JCM 21714</strain>
    </source>
</reference>
<dbReference type="Proteomes" id="UP000019102">
    <property type="component" value="Unassembled WGS sequence"/>
</dbReference>
<dbReference type="Pfam" id="PF00149">
    <property type="entry name" value="Metallophos"/>
    <property type="match status" value="1"/>
</dbReference>
<dbReference type="InterPro" id="IPR029052">
    <property type="entry name" value="Metallo-depent_PP-like"/>
</dbReference>